<dbReference type="EMBL" id="LYXE01000182">
    <property type="protein sequence ID" value="PDV96787.1"/>
    <property type="molecule type" value="Genomic_DNA"/>
</dbReference>
<name>A0A2H3L0W4_9CHLR</name>
<sequence length="59" mass="6266">MPGLMQRQLSGVTVGVNASATACQARLRGLDEAAQAAFATRSRGLQPDGAPVRWTLQQR</sequence>
<evidence type="ECO:0000313" key="2">
    <source>
        <dbReference type="Proteomes" id="UP000220922"/>
    </source>
</evidence>
<comment type="caution">
    <text evidence="1">The sequence shown here is derived from an EMBL/GenBank/DDBJ whole genome shotgun (WGS) entry which is preliminary data.</text>
</comment>
<reference evidence="1 2" key="1">
    <citation type="submission" date="2016-05" db="EMBL/GenBank/DDBJ databases">
        <authorList>
            <person name="Lavstsen T."/>
            <person name="Jespersen J.S."/>
        </authorList>
    </citation>
    <scope>NUCLEOTIDE SEQUENCE [LARGE SCALE GENOMIC DNA]</scope>
    <source>
        <strain evidence="1 2">B7-9</strain>
    </source>
</reference>
<evidence type="ECO:0000313" key="1">
    <source>
        <dbReference type="EMBL" id="PDV96787.1"/>
    </source>
</evidence>
<dbReference type="Proteomes" id="UP000220922">
    <property type="component" value="Unassembled WGS sequence"/>
</dbReference>
<proteinExistence type="predicted"/>
<keyword evidence="2" id="KW-1185">Reference proteome</keyword>
<gene>
    <name evidence="1" type="ORF">A9Q02_06080</name>
</gene>
<organism evidence="1 2">
    <name type="scientific">Candidatus Chloroploca asiatica</name>
    <dbReference type="NCBI Taxonomy" id="1506545"/>
    <lineage>
        <taxon>Bacteria</taxon>
        <taxon>Bacillati</taxon>
        <taxon>Chloroflexota</taxon>
        <taxon>Chloroflexia</taxon>
        <taxon>Chloroflexales</taxon>
        <taxon>Chloroflexineae</taxon>
        <taxon>Oscillochloridaceae</taxon>
        <taxon>Candidatus Chloroploca</taxon>
    </lineage>
</organism>
<protein>
    <submittedName>
        <fullName evidence="1">Uncharacterized protein</fullName>
    </submittedName>
</protein>
<dbReference type="PROSITE" id="PS51257">
    <property type="entry name" value="PROKAR_LIPOPROTEIN"/>
    <property type="match status" value="1"/>
</dbReference>
<accession>A0A2H3L0W4</accession>
<dbReference type="AlphaFoldDB" id="A0A2H3L0W4"/>